<reference evidence="5 6" key="1">
    <citation type="submission" date="2018-08" db="EMBL/GenBank/DDBJ databases">
        <title>Whole genome sequence analysis of Dermacoccus abyssi bacteria isolated from Deep Mariana trench Micromonospora spp reveals genes involved in the environmental adaptation and production of secondary metabolites.</title>
        <authorList>
            <person name="Abdel-Mageed W.M."/>
            <person name="Lehri B."/>
            <person name="Nouioui I."/>
            <person name="Goodfellow I."/>
            <person name="Jaspars M."/>
            <person name="Karlyshev A."/>
        </authorList>
    </citation>
    <scope>NUCLEOTIDE SEQUENCE [LARGE SCALE GENOMIC DNA]</scope>
    <source>
        <strain evidence="5 6">MT1.1</strain>
    </source>
</reference>
<dbReference type="GO" id="GO:0005886">
    <property type="term" value="C:plasma membrane"/>
    <property type="evidence" value="ECO:0007669"/>
    <property type="project" value="TreeGrafter"/>
</dbReference>
<organism evidence="5 6">
    <name type="scientific">Dermacoccus abyssi</name>
    <dbReference type="NCBI Taxonomy" id="322596"/>
    <lineage>
        <taxon>Bacteria</taxon>
        <taxon>Bacillati</taxon>
        <taxon>Actinomycetota</taxon>
        <taxon>Actinomycetes</taxon>
        <taxon>Micrococcales</taxon>
        <taxon>Dermacoccaceae</taxon>
        <taxon>Dermacoccus</taxon>
    </lineage>
</organism>
<evidence type="ECO:0000256" key="2">
    <source>
        <dbReference type="ARBA" id="ARBA00023315"/>
    </source>
</evidence>
<dbReference type="SUPFAM" id="SSF69593">
    <property type="entry name" value="Glycerol-3-phosphate (1)-acyltransferase"/>
    <property type="match status" value="1"/>
</dbReference>
<sequence length="257" mass="28526">MEPVYTSVIGLARTLFAGQGLKFTLLGEDNVPRTGGAVVMMNHLSYMDFTYAGFPARKHKRLIRFMAKKEVFDNKISGPLMRAMKHIAVERGNGAASYRAAVDALKAGEIVGIFPEETISRSFELKSFKSGGVRMAKEAGVPILPMIIWGSQRVWTKGKPKRMGRTNTPITVAVGEPMHYDEALSPEENTERVKTVMKTMLDEIRAGYPKLSGSDLEFLPASMGGTAPTLEEAEAEDARVAAERRRKFVEKQREKRD</sequence>
<evidence type="ECO:0000313" key="6">
    <source>
        <dbReference type="Proteomes" id="UP000285376"/>
    </source>
</evidence>
<proteinExistence type="predicted"/>
<feature type="region of interest" description="Disordered" evidence="3">
    <location>
        <begin position="219"/>
        <end position="238"/>
    </location>
</feature>
<feature type="domain" description="Phospholipid/glycerol acyltransferase" evidence="4">
    <location>
        <begin position="37"/>
        <end position="151"/>
    </location>
</feature>
<dbReference type="InterPro" id="IPR002123">
    <property type="entry name" value="Plipid/glycerol_acylTrfase"/>
</dbReference>
<dbReference type="SMART" id="SM00563">
    <property type="entry name" value="PlsC"/>
    <property type="match status" value="1"/>
</dbReference>
<comment type="caution">
    <text evidence="5">The sequence shown here is derived from an EMBL/GenBank/DDBJ whole genome shotgun (WGS) entry which is preliminary data.</text>
</comment>
<gene>
    <name evidence="5" type="ORF">D1832_01975</name>
</gene>
<dbReference type="AlphaFoldDB" id="A0A417ZA29"/>
<dbReference type="GO" id="GO:0006654">
    <property type="term" value="P:phosphatidic acid biosynthetic process"/>
    <property type="evidence" value="ECO:0007669"/>
    <property type="project" value="TreeGrafter"/>
</dbReference>
<evidence type="ECO:0000256" key="3">
    <source>
        <dbReference type="SAM" id="MobiDB-lite"/>
    </source>
</evidence>
<accession>A0A417ZA29</accession>
<protein>
    <submittedName>
        <fullName evidence="5">1-acyl-sn-glycerol-3-phosphate acyltransferase</fullName>
    </submittedName>
</protein>
<dbReference type="GO" id="GO:0003841">
    <property type="term" value="F:1-acylglycerol-3-phosphate O-acyltransferase activity"/>
    <property type="evidence" value="ECO:0007669"/>
    <property type="project" value="TreeGrafter"/>
</dbReference>
<dbReference type="PANTHER" id="PTHR10434:SF55">
    <property type="entry name" value="POSSIBLE ACYLTRANSFERASE"/>
    <property type="match status" value="1"/>
</dbReference>
<name>A0A417ZA29_9MICO</name>
<dbReference type="CDD" id="cd07989">
    <property type="entry name" value="LPLAT_AGPAT-like"/>
    <property type="match status" value="1"/>
</dbReference>
<keyword evidence="2 5" id="KW-0012">Acyltransferase</keyword>
<evidence type="ECO:0000259" key="4">
    <source>
        <dbReference type="SMART" id="SM00563"/>
    </source>
</evidence>
<evidence type="ECO:0000313" key="5">
    <source>
        <dbReference type="EMBL" id="RHW47495.1"/>
    </source>
</evidence>
<dbReference type="Pfam" id="PF01553">
    <property type="entry name" value="Acyltransferase"/>
    <property type="match status" value="1"/>
</dbReference>
<dbReference type="PANTHER" id="PTHR10434">
    <property type="entry name" value="1-ACYL-SN-GLYCEROL-3-PHOSPHATE ACYLTRANSFERASE"/>
    <property type="match status" value="1"/>
</dbReference>
<evidence type="ECO:0000256" key="1">
    <source>
        <dbReference type="ARBA" id="ARBA00022679"/>
    </source>
</evidence>
<dbReference type="Proteomes" id="UP000285376">
    <property type="component" value="Unassembled WGS sequence"/>
</dbReference>
<dbReference type="RefSeq" id="WP_118912386.1">
    <property type="nucleotide sequence ID" value="NZ_CBCRVH010000002.1"/>
</dbReference>
<keyword evidence="1 5" id="KW-0808">Transferase</keyword>
<dbReference type="EMBL" id="QWLM01000002">
    <property type="protein sequence ID" value="RHW47495.1"/>
    <property type="molecule type" value="Genomic_DNA"/>
</dbReference>